<evidence type="ECO:0000256" key="10">
    <source>
        <dbReference type="RuleBase" id="RU000688"/>
    </source>
</evidence>
<dbReference type="SUPFAM" id="SSF81321">
    <property type="entry name" value="Family A G protein-coupled receptor-like"/>
    <property type="match status" value="1"/>
</dbReference>
<evidence type="ECO:0000256" key="3">
    <source>
        <dbReference type="ARBA" id="ARBA00022692"/>
    </source>
</evidence>
<comment type="similarity">
    <text evidence="10">Belongs to the G-protein coupled receptor 1 family.</text>
</comment>
<keyword evidence="2" id="KW-1003">Cell membrane</keyword>
<dbReference type="PROSITE" id="PS50262">
    <property type="entry name" value="G_PROTEIN_RECEP_F1_2"/>
    <property type="match status" value="1"/>
</dbReference>
<gene>
    <name evidence="13" type="ORF">JRQ81_008560</name>
</gene>
<evidence type="ECO:0000256" key="11">
    <source>
        <dbReference type="SAM" id="Phobius"/>
    </source>
</evidence>
<feature type="transmembrane region" description="Helical" evidence="11">
    <location>
        <begin position="113"/>
        <end position="130"/>
    </location>
</feature>
<reference evidence="13" key="1">
    <citation type="journal article" date="2023" name="DNA Res.">
        <title>Chromosome-level genome assembly of Phrynocephalus forsythii using third-generation DNA sequencing and Hi-C analysis.</title>
        <authorList>
            <person name="Qi Y."/>
            <person name="Zhao W."/>
            <person name="Zhao Y."/>
            <person name="Niu C."/>
            <person name="Cao S."/>
            <person name="Zhang Y."/>
        </authorList>
    </citation>
    <scope>NUCLEOTIDE SEQUENCE</scope>
    <source>
        <tissue evidence="13">Muscle</tissue>
    </source>
</reference>
<evidence type="ECO:0000256" key="9">
    <source>
        <dbReference type="PIRSR" id="PIRSR603912-52"/>
    </source>
</evidence>
<evidence type="ECO:0000256" key="6">
    <source>
        <dbReference type="ARBA" id="ARBA00023136"/>
    </source>
</evidence>
<keyword evidence="4 11" id="KW-1133">Transmembrane helix</keyword>
<feature type="transmembrane region" description="Helical" evidence="11">
    <location>
        <begin position="193"/>
        <end position="219"/>
    </location>
</feature>
<comment type="subcellular location">
    <subcellularLocation>
        <location evidence="1">Cell membrane</location>
        <topology evidence="1">Multi-pass membrane protein</topology>
    </subcellularLocation>
</comment>
<feature type="transmembrane region" description="Helical" evidence="11">
    <location>
        <begin position="71"/>
        <end position="93"/>
    </location>
</feature>
<dbReference type="PROSITE" id="PS00237">
    <property type="entry name" value="G_PROTEIN_RECEP_F1_1"/>
    <property type="match status" value="1"/>
</dbReference>
<dbReference type="PRINTS" id="PR00237">
    <property type="entry name" value="GPCRRHODOPSN"/>
</dbReference>
<keyword evidence="7 10" id="KW-0675">Receptor</keyword>
<feature type="transmembrane region" description="Helical" evidence="11">
    <location>
        <begin position="37"/>
        <end position="59"/>
    </location>
</feature>
<dbReference type="GO" id="GO:0005886">
    <property type="term" value="C:plasma membrane"/>
    <property type="evidence" value="ECO:0007669"/>
    <property type="project" value="UniProtKB-SubCell"/>
</dbReference>
<feature type="domain" description="G-protein coupled receptors family 1 profile" evidence="12">
    <location>
        <begin position="48"/>
        <end position="303"/>
    </location>
</feature>
<dbReference type="AlphaFoldDB" id="A0A9Q0XAT2"/>
<feature type="transmembrane region" description="Helical" evidence="11">
    <location>
        <begin position="240"/>
        <end position="271"/>
    </location>
</feature>
<proteinExistence type="inferred from homology"/>
<feature type="transmembrane region" description="Helical" evidence="11">
    <location>
        <begin position="283"/>
        <end position="303"/>
    </location>
</feature>
<evidence type="ECO:0000259" key="12">
    <source>
        <dbReference type="PROSITE" id="PS50262"/>
    </source>
</evidence>
<dbReference type="GO" id="GO:0015057">
    <property type="term" value="F:thrombin-activated receptor activity"/>
    <property type="evidence" value="ECO:0007669"/>
    <property type="project" value="InterPro"/>
</dbReference>
<evidence type="ECO:0000256" key="1">
    <source>
        <dbReference type="ARBA" id="ARBA00004651"/>
    </source>
</evidence>
<keyword evidence="9" id="KW-1015">Disulfide bond</keyword>
<evidence type="ECO:0000256" key="7">
    <source>
        <dbReference type="ARBA" id="ARBA00023170"/>
    </source>
</evidence>
<dbReference type="InterPro" id="IPR017452">
    <property type="entry name" value="GPCR_Rhodpsn_7TM"/>
</dbReference>
<dbReference type="OrthoDB" id="10018446at2759"/>
<dbReference type="Pfam" id="PF00001">
    <property type="entry name" value="7tm_1"/>
    <property type="match status" value="1"/>
</dbReference>
<dbReference type="CDD" id="cd15922">
    <property type="entry name" value="7tmA_P2Y-like"/>
    <property type="match status" value="1"/>
</dbReference>
<name>A0A9Q0XAT2_9SAUR</name>
<sequence length="325" mass="36485">MDVSSPTSGGQLLQLLGNASGAKPCQPRELHPVIPTLLSVLSAGGLVFNSFSLWIFWFHIKHWNSGVLLQFNLALADAIILPVTPLTVAYFSLGNHWPFGEFLCQLQVFFLSAHLYGSIYFLTFISIHRYQAVVHYNAKNLWRKRSFIQKLVWVLWFLLVLQGFPVFFFLKTSVIGNSVKCLSVFQSELSTLYLTYSILLGTVCFLLPFGISLTSYVMLGRFVANVSQANLRGRVMKAKSLQMIVVALVIFAVCFTPLHICGMVAAAVGYLNLSCGVLHRVEVAYYVSVVFTMVNCCLDPFLYNAANEKFHKFFLKSLAKMIFSK</sequence>
<dbReference type="Proteomes" id="UP001142489">
    <property type="component" value="Unassembled WGS sequence"/>
</dbReference>
<evidence type="ECO:0000256" key="4">
    <source>
        <dbReference type="ARBA" id="ARBA00022989"/>
    </source>
</evidence>
<dbReference type="GO" id="GO:0007596">
    <property type="term" value="P:blood coagulation"/>
    <property type="evidence" value="ECO:0007669"/>
    <property type="project" value="InterPro"/>
</dbReference>
<evidence type="ECO:0000313" key="13">
    <source>
        <dbReference type="EMBL" id="KAJ7308057.1"/>
    </source>
</evidence>
<keyword evidence="6 11" id="KW-0472">Membrane</keyword>
<evidence type="ECO:0000313" key="14">
    <source>
        <dbReference type="Proteomes" id="UP001142489"/>
    </source>
</evidence>
<dbReference type="Gene3D" id="1.20.1070.10">
    <property type="entry name" value="Rhodopsin 7-helix transmembrane proteins"/>
    <property type="match status" value="1"/>
</dbReference>
<evidence type="ECO:0000256" key="2">
    <source>
        <dbReference type="ARBA" id="ARBA00022475"/>
    </source>
</evidence>
<protein>
    <recommendedName>
        <fullName evidence="12">G-protein coupled receptors family 1 profile domain-containing protein</fullName>
    </recommendedName>
</protein>
<dbReference type="PANTHER" id="PTHR24231:SF35">
    <property type="entry name" value="P2Y PURINOCEPTOR 4-LIKE"/>
    <property type="match status" value="1"/>
</dbReference>
<keyword evidence="8 10" id="KW-0807">Transducer</keyword>
<organism evidence="13 14">
    <name type="scientific">Phrynocephalus forsythii</name>
    <dbReference type="NCBI Taxonomy" id="171643"/>
    <lineage>
        <taxon>Eukaryota</taxon>
        <taxon>Metazoa</taxon>
        <taxon>Chordata</taxon>
        <taxon>Craniata</taxon>
        <taxon>Vertebrata</taxon>
        <taxon>Euteleostomi</taxon>
        <taxon>Lepidosauria</taxon>
        <taxon>Squamata</taxon>
        <taxon>Bifurcata</taxon>
        <taxon>Unidentata</taxon>
        <taxon>Episquamata</taxon>
        <taxon>Toxicofera</taxon>
        <taxon>Iguania</taxon>
        <taxon>Acrodonta</taxon>
        <taxon>Agamidae</taxon>
        <taxon>Agaminae</taxon>
        <taxon>Phrynocephalus</taxon>
    </lineage>
</organism>
<dbReference type="PRINTS" id="PR01428">
    <property type="entry name" value="PROTEASEAR"/>
</dbReference>
<comment type="caution">
    <text evidence="13">The sequence shown here is derived from an EMBL/GenBank/DDBJ whole genome shotgun (WGS) entry which is preliminary data.</text>
</comment>
<accession>A0A9Q0XAT2</accession>
<dbReference type="InterPro" id="IPR003912">
    <property type="entry name" value="Protea_act_rcpt"/>
</dbReference>
<feature type="transmembrane region" description="Helical" evidence="11">
    <location>
        <begin position="151"/>
        <end position="170"/>
    </location>
</feature>
<keyword evidence="14" id="KW-1185">Reference proteome</keyword>
<keyword evidence="3 10" id="KW-0812">Transmembrane</keyword>
<dbReference type="InterPro" id="IPR000276">
    <property type="entry name" value="GPCR_Rhodpsn"/>
</dbReference>
<evidence type="ECO:0000256" key="8">
    <source>
        <dbReference type="ARBA" id="ARBA00023224"/>
    </source>
</evidence>
<evidence type="ECO:0000256" key="5">
    <source>
        <dbReference type="ARBA" id="ARBA00023040"/>
    </source>
</evidence>
<keyword evidence="5 10" id="KW-0297">G-protein coupled receptor</keyword>
<feature type="disulfide bond" evidence="9">
    <location>
        <begin position="104"/>
        <end position="181"/>
    </location>
</feature>
<dbReference type="EMBL" id="JAPFRF010000018">
    <property type="protein sequence ID" value="KAJ7308057.1"/>
    <property type="molecule type" value="Genomic_DNA"/>
</dbReference>
<dbReference type="PANTHER" id="PTHR24231">
    <property type="entry name" value="PURINOCEPTOR-RELATED G-PROTEIN COUPLED RECEPTOR"/>
    <property type="match status" value="1"/>
</dbReference>